<evidence type="ECO:0000256" key="1">
    <source>
        <dbReference type="SAM" id="Phobius"/>
    </source>
</evidence>
<dbReference type="AlphaFoldDB" id="A0AAD9DPJ1"/>
<evidence type="ECO:0008006" key="4">
    <source>
        <dbReference type="Google" id="ProtNLM"/>
    </source>
</evidence>
<keyword evidence="1" id="KW-0812">Transmembrane</keyword>
<organism evidence="2 3">
    <name type="scientific">Electrophorus voltai</name>
    <dbReference type="NCBI Taxonomy" id="2609070"/>
    <lineage>
        <taxon>Eukaryota</taxon>
        <taxon>Metazoa</taxon>
        <taxon>Chordata</taxon>
        <taxon>Craniata</taxon>
        <taxon>Vertebrata</taxon>
        <taxon>Euteleostomi</taxon>
        <taxon>Actinopterygii</taxon>
        <taxon>Neopterygii</taxon>
        <taxon>Teleostei</taxon>
        <taxon>Ostariophysi</taxon>
        <taxon>Gymnotiformes</taxon>
        <taxon>Gymnotoidei</taxon>
        <taxon>Gymnotidae</taxon>
        <taxon>Electrophorus</taxon>
    </lineage>
</organism>
<evidence type="ECO:0000313" key="3">
    <source>
        <dbReference type="Proteomes" id="UP001239994"/>
    </source>
</evidence>
<keyword evidence="1" id="KW-1133">Transmembrane helix</keyword>
<keyword evidence="1" id="KW-0472">Membrane</keyword>
<dbReference type="EMBL" id="JAROKS010000024">
    <property type="protein sequence ID" value="KAK1787172.1"/>
    <property type="molecule type" value="Genomic_DNA"/>
</dbReference>
<accession>A0AAD9DPJ1</accession>
<keyword evidence="3" id="KW-1185">Reference proteome</keyword>
<reference evidence="2" key="1">
    <citation type="submission" date="2023-03" db="EMBL/GenBank/DDBJ databases">
        <title>Electrophorus voltai genome.</title>
        <authorList>
            <person name="Bian C."/>
        </authorList>
    </citation>
    <scope>NUCLEOTIDE SEQUENCE</scope>
    <source>
        <strain evidence="2">CB-2022</strain>
        <tissue evidence="2">Muscle</tissue>
    </source>
</reference>
<sequence length="129" mass="15000">MHCVKYDNKLIFGQGTKLIVSSREVQKPDYYKVGNYCLATSFTAYNATDNTWPVDDKTKAVRFSDHSFYSRILLDNGHCNITDTECKIENEFYPNKKSNLLTLSIFWLRILFLKTVVLNVLMTIKAWKS</sequence>
<gene>
    <name evidence="2" type="ORF">P4O66_017029</name>
</gene>
<evidence type="ECO:0000313" key="2">
    <source>
        <dbReference type="EMBL" id="KAK1787172.1"/>
    </source>
</evidence>
<comment type="caution">
    <text evidence="2">The sequence shown here is derived from an EMBL/GenBank/DDBJ whole genome shotgun (WGS) entry which is preliminary data.</text>
</comment>
<feature type="transmembrane region" description="Helical" evidence="1">
    <location>
        <begin position="106"/>
        <end position="127"/>
    </location>
</feature>
<protein>
    <recommendedName>
        <fullName evidence="4">T-cell receptor alpha chain constant domain-containing protein</fullName>
    </recommendedName>
</protein>
<dbReference type="Proteomes" id="UP001239994">
    <property type="component" value="Unassembled WGS sequence"/>
</dbReference>
<name>A0AAD9DPJ1_9TELE</name>
<proteinExistence type="predicted"/>